<keyword evidence="3" id="KW-1185">Reference proteome</keyword>
<dbReference type="EMBL" id="BPLR01000117">
    <property type="protein sequence ID" value="GIY92245.1"/>
    <property type="molecule type" value="Genomic_DNA"/>
</dbReference>
<evidence type="ECO:0000256" key="1">
    <source>
        <dbReference type="SAM" id="MobiDB-lite"/>
    </source>
</evidence>
<accession>A0AAV4XAW9</accession>
<name>A0AAV4XAW9_CAEEX</name>
<evidence type="ECO:0000313" key="2">
    <source>
        <dbReference type="EMBL" id="GIY92245.1"/>
    </source>
</evidence>
<organism evidence="2 3">
    <name type="scientific">Caerostris extrusa</name>
    <name type="common">Bark spider</name>
    <name type="synonym">Caerostris bankana</name>
    <dbReference type="NCBI Taxonomy" id="172846"/>
    <lineage>
        <taxon>Eukaryota</taxon>
        <taxon>Metazoa</taxon>
        <taxon>Ecdysozoa</taxon>
        <taxon>Arthropoda</taxon>
        <taxon>Chelicerata</taxon>
        <taxon>Arachnida</taxon>
        <taxon>Araneae</taxon>
        <taxon>Araneomorphae</taxon>
        <taxon>Entelegynae</taxon>
        <taxon>Araneoidea</taxon>
        <taxon>Araneidae</taxon>
        <taxon>Caerostris</taxon>
    </lineage>
</organism>
<dbReference type="AlphaFoldDB" id="A0AAV4XAW9"/>
<reference evidence="2 3" key="1">
    <citation type="submission" date="2021-06" db="EMBL/GenBank/DDBJ databases">
        <title>Caerostris extrusa draft genome.</title>
        <authorList>
            <person name="Kono N."/>
            <person name="Arakawa K."/>
        </authorList>
    </citation>
    <scope>NUCLEOTIDE SEQUENCE [LARGE SCALE GENOMIC DNA]</scope>
</reference>
<protein>
    <submittedName>
        <fullName evidence="2">Uncharacterized protein</fullName>
    </submittedName>
</protein>
<feature type="compositionally biased region" description="Polar residues" evidence="1">
    <location>
        <begin position="25"/>
        <end position="39"/>
    </location>
</feature>
<proteinExistence type="predicted"/>
<dbReference type="Proteomes" id="UP001054945">
    <property type="component" value="Unassembled WGS sequence"/>
</dbReference>
<comment type="caution">
    <text evidence="2">The sequence shown here is derived from an EMBL/GenBank/DDBJ whole genome shotgun (WGS) entry which is preliminary data.</text>
</comment>
<sequence length="100" mass="11042">MYHVTITDGKGGKNTSGNALPMPFPQQQERNRGTQTTPWRPSFLIADDAQKQQMGEKNIKGRRCGGCQDDDAPSACCAEQQFLGDSIFLLVKVTPKISRK</sequence>
<evidence type="ECO:0000313" key="3">
    <source>
        <dbReference type="Proteomes" id="UP001054945"/>
    </source>
</evidence>
<gene>
    <name evidence="2" type="ORF">CEXT_591711</name>
</gene>
<feature type="region of interest" description="Disordered" evidence="1">
    <location>
        <begin position="1"/>
        <end position="39"/>
    </location>
</feature>